<sequence>MSKGYEEEQSGLKERRNHLTELITRAESAYENIDKFLPIIQKYTDINELNTHILNELIQKIVVYEKTDNPDGSKSQRVDIHYKFIGYVEMKEMFGLPMVMVMAKDVEIDDVLIAEARGVAKEFAG</sequence>
<keyword evidence="3" id="KW-1185">Reference proteome</keyword>
<accession>S0FVG2</accession>
<name>S0FVG2_RUMCE</name>
<dbReference type="EMBL" id="AORV01000021">
    <property type="protein sequence ID" value="EMS73159.1"/>
    <property type="molecule type" value="Genomic_DNA"/>
</dbReference>
<dbReference type="Pfam" id="PF14287">
    <property type="entry name" value="DUF4368"/>
    <property type="match status" value="1"/>
</dbReference>
<dbReference type="PATRIC" id="fig|1195236.3.peg.1155"/>
<feature type="domain" description="DUF4368" evidence="1">
    <location>
        <begin position="23"/>
        <end position="89"/>
    </location>
</feature>
<organism evidence="2 3">
    <name type="scientific">Ruminiclostridium cellobioparum subsp. termitidis CT1112</name>
    <dbReference type="NCBI Taxonomy" id="1195236"/>
    <lineage>
        <taxon>Bacteria</taxon>
        <taxon>Bacillati</taxon>
        <taxon>Bacillota</taxon>
        <taxon>Clostridia</taxon>
        <taxon>Eubacteriales</taxon>
        <taxon>Oscillospiraceae</taxon>
        <taxon>Ruminiclostridium</taxon>
    </lineage>
</organism>
<protein>
    <recommendedName>
        <fullName evidence="1">DUF4368 domain-containing protein</fullName>
    </recommendedName>
</protein>
<dbReference type="InterPro" id="IPR025378">
    <property type="entry name" value="DUF4368"/>
</dbReference>
<comment type="caution">
    <text evidence="2">The sequence shown here is derived from an EMBL/GenBank/DDBJ whole genome shotgun (WGS) entry which is preliminary data.</text>
</comment>
<gene>
    <name evidence="2" type="ORF">CTER_0861</name>
</gene>
<evidence type="ECO:0000313" key="3">
    <source>
        <dbReference type="Proteomes" id="UP000014155"/>
    </source>
</evidence>
<dbReference type="RefSeq" id="WP_004624011.1">
    <property type="nucleotide sequence ID" value="NZ_AORV01000021.1"/>
</dbReference>
<reference evidence="2 3" key="1">
    <citation type="journal article" date="2013" name="Genome Announc.">
        <title>Draft Genome Sequence of the Cellulolytic, Mesophilic, Anaerobic Bacterium Clostridium termitidis Strain CT1112 (DSM 5398).</title>
        <authorList>
            <person name="Lal S."/>
            <person name="Ramachandran U."/>
            <person name="Zhang X."/>
            <person name="Munir R."/>
            <person name="Sparling R."/>
            <person name="Levin D.B."/>
        </authorList>
    </citation>
    <scope>NUCLEOTIDE SEQUENCE [LARGE SCALE GENOMIC DNA]</scope>
    <source>
        <strain evidence="2 3">CT1112</strain>
    </source>
</reference>
<proteinExistence type="predicted"/>
<dbReference type="Proteomes" id="UP000014155">
    <property type="component" value="Unassembled WGS sequence"/>
</dbReference>
<dbReference type="AlphaFoldDB" id="S0FVG2"/>
<dbReference type="eggNOG" id="COG1961">
    <property type="taxonomic scope" value="Bacteria"/>
</dbReference>
<dbReference type="STRING" id="1195236.CTER_0861"/>
<evidence type="ECO:0000313" key="2">
    <source>
        <dbReference type="EMBL" id="EMS73159.1"/>
    </source>
</evidence>
<evidence type="ECO:0000259" key="1">
    <source>
        <dbReference type="Pfam" id="PF14287"/>
    </source>
</evidence>